<evidence type="ECO:0000313" key="3">
    <source>
        <dbReference type="Proteomes" id="UP000176952"/>
    </source>
</evidence>
<dbReference type="Proteomes" id="UP000176952">
    <property type="component" value="Unassembled WGS sequence"/>
</dbReference>
<reference evidence="2 3" key="1">
    <citation type="journal article" date="2016" name="Nat. Commun.">
        <title>Thousands of microbial genomes shed light on interconnected biogeochemical processes in an aquifer system.</title>
        <authorList>
            <person name="Anantharaman K."/>
            <person name="Brown C.T."/>
            <person name="Hug L.A."/>
            <person name="Sharon I."/>
            <person name="Castelle C.J."/>
            <person name="Probst A.J."/>
            <person name="Thomas B.C."/>
            <person name="Singh A."/>
            <person name="Wilkins M.J."/>
            <person name="Karaoz U."/>
            <person name="Brodie E.L."/>
            <person name="Williams K.H."/>
            <person name="Hubbard S.S."/>
            <person name="Banfield J.F."/>
        </authorList>
    </citation>
    <scope>NUCLEOTIDE SEQUENCE [LARGE SCALE GENOMIC DNA]</scope>
</reference>
<accession>A0A1G2B6D5</accession>
<dbReference type="InterPro" id="IPR000873">
    <property type="entry name" value="AMP-dep_synth/lig_dom"/>
</dbReference>
<dbReference type="PANTHER" id="PTHR43845:SF1">
    <property type="entry name" value="BLR5969 PROTEIN"/>
    <property type="match status" value="1"/>
</dbReference>
<dbReference type="Gene3D" id="3.40.50.12780">
    <property type="entry name" value="N-terminal domain of ligase-like"/>
    <property type="match status" value="1"/>
</dbReference>
<dbReference type="AlphaFoldDB" id="A0A1G2B6D5"/>
<sequence length="473" mass="54328">MKNWETLSRLPRRKIENIQNKKLRFFIKHLLPFHPFLRDHLKKHAIKPSDIQNTGDLQKIPLISKQDILPTENIPDKPRQFILQPDTAAIKKHYPKSRLIKYMITGNLHESLEREFKPIHIHFTTGRSSAQIPFLYSARDLATLAQTGSRIFQTAGLAKEDIVVNAFPFAPHLAFWQVQKATEAVGIRCLHTGGGKILGTEKILNALQKMEATILISLPGYGYHLVKEAKRQGRNFPKLRHIIFGGERVSPGLREKIKGMFPDVTILSTFASTEAKTAWVQCHEESGYHLYPDLEFVELVDEEGQRVKEGQPGEIVYTALDWRGSTVMRYRTGDMCAGLTYEPCTHCGRTTPRLHYEIERKSEHKELRLSKVKGELVNLNAFYPLLNGMKEIDEWQVEIRKKDNDVFELDELHVNVACVHGEECTACDVMVEEYVARELAVRPVVNMHDRQLLINALGMESELKEKRIVDRRV</sequence>
<evidence type="ECO:0000313" key="2">
    <source>
        <dbReference type="EMBL" id="OGY84763.1"/>
    </source>
</evidence>
<dbReference type="InterPro" id="IPR042099">
    <property type="entry name" value="ANL_N_sf"/>
</dbReference>
<dbReference type="STRING" id="1798542.A3F54_03165"/>
<dbReference type="PANTHER" id="PTHR43845">
    <property type="entry name" value="BLR5969 PROTEIN"/>
    <property type="match status" value="1"/>
</dbReference>
<dbReference type="Pfam" id="PF00501">
    <property type="entry name" value="AMP-binding"/>
    <property type="match status" value="1"/>
</dbReference>
<dbReference type="EMBL" id="MHKD01000011">
    <property type="protein sequence ID" value="OGY84763.1"/>
    <property type="molecule type" value="Genomic_DNA"/>
</dbReference>
<organism evidence="2 3">
    <name type="scientific">Candidatus Kerfeldbacteria bacterium RIFCSPHIGHO2_12_FULL_48_17</name>
    <dbReference type="NCBI Taxonomy" id="1798542"/>
    <lineage>
        <taxon>Bacteria</taxon>
        <taxon>Candidatus Kerfeldiibacteriota</taxon>
    </lineage>
</organism>
<comment type="caution">
    <text evidence="2">The sequence shown here is derived from an EMBL/GenBank/DDBJ whole genome shotgun (WGS) entry which is preliminary data.</text>
</comment>
<protein>
    <recommendedName>
        <fullName evidence="1">AMP-dependent synthetase/ligase domain-containing protein</fullName>
    </recommendedName>
</protein>
<dbReference type="SUPFAM" id="SSF56801">
    <property type="entry name" value="Acetyl-CoA synthetase-like"/>
    <property type="match status" value="1"/>
</dbReference>
<feature type="domain" description="AMP-dependent synthetase/ligase" evidence="1">
    <location>
        <begin position="142"/>
        <end position="317"/>
    </location>
</feature>
<name>A0A1G2B6D5_9BACT</name>
<evidence type="ECO:0000259" key="1">
    <source>
        <dbReference type="Pfam" id="PF00501"/>
    </source>
</evidence>
<proteinExistence type="predicted"/>
<gene>
    <name evidence="2" type="ORF">A3F54_03165</name>
</gene>